<keyword evidence="1" id="KW-0472">Membrane</keyword>
<dbReference type="EMBL" id="JAAKZF010000012">
    <property type="protein sequence ID" value="NGO51875.1"/>
    <property type="molecule type" value="Genomic_DNA"/>
</dbReference>
<name>A0A6G4WAR4_9HYPH</name>
<evidence type="ECO:0000313" key="2">
    <source>
        <dbReference type="EMBL" id="NGO51875.1"/>
    </source>
</evidence>
<reference evidence="2 3" key="1">
    <citation type="submission" date="2020-02" db="EMBL/GenBank/DDBJ databases">
        <title>Genome sequence of strain CCNWXJ40-4.</title>
        <authorList>
            <person name="Gao J."/>
            <person name="Sun J."/>
        </authorList>
    </citation>
    <scope>NUCLEOTIDE SEQUENCE [LARGE SCALE GENOMIC DNA]</scope>
    <source>
        <strain evidence="2 3">CCNWXJ 40-4</strain>
    </source>
</reference>
<evidence type="ECO:0000313" key="3">
    <source>
        <dbReference type="Proteomes" id="UP001642900"/>
    </source>
</evidence>
<dbReference type="RefSeq" id="WP_165027780.1">
    <property type="nucleotide sequence ID" value="NZ_JAAKZF010000012.1"/>
</dbReference>
<evidence type="ECO:0000256" key="1">
    <source>
        <dbReference type="SAM" id="Phobius"/>
    </source>
</evidence>
<proteinExistence type="predicted"/>
<keyword evidence="1" id="KW-1133">Transmembrane helix</keyword>
<sequence>MVAEIQRLENAARIAMGDIQGPDRTTPQPQPLPHASTSLIIAVLAVIGVSFVAFALI</sequence>
<keyword evidence="1" id="KW-0812">Transmembrane</keyword>
<organism evidence="2 3">
    <name type="scientific">Allomesorhizobium camelthorni</name>
    <dbReference type="NCBI Taxonomy" id="475069"/>
    <lineage>
        <taxon>Bacteria</taxon>
        <taxon>Pseudomonadati</taxon>
        <taxon>Pseudomonadota</taxon>
        <taxon>Alphaproteobacteria</taxon>
        <taxon>Hyphomicrobiales</taxon>
        <taxon>Phyllobacteriaceae</taxon>
        <taxon>Allomesorhizobium</taxon>
    </lineage>
</organism>
<dbReference type="AlphaFoldDB" id="A0A6G4WAR4"/>
<dbReference type="Proteomes" id="UP001642900">
    <property type="component" value="Unassembled WGS sequence"/>
</dbReference>
<comment type="caution">
    <text evidence="2">The sequence shown here is derived from an EMBL/GenBank/DDBJ whole genome shotgun (WGS) entry which is preliminary data.</text>
</comment>
<gene>
    <name evidence="2" type="ORF">G6N73_11900</name>
</gene>
<protein>
    <submittedName>
        <fullName evidence="2">Uncharacterized protein</fullName>
    </submittedName>
</protein>
<keyword evidence="3" id="KW-1185">Reference proteome</keyword>
<accession>A0A6G4WAR4</accession>
<feature type="transmembrane region" description="Helical" evidence="1">
    <location>
        <begin position="35"/>
        <end position="56"/>
    </location>
</feature>